<evidence type="ECO:0000259" key="2">
    <source>
        <dbReference type="PROSITE" id="PS50181"/>
    </source>
</evidence>
<dbReference type="EMBL" id="JAGPYM010000005">
    <property type="protein sequence ID" value="KAH6894255.1"/>
    <property type="molecule type" value="Genomic_DNA"/>
</dbReference>
<evidence type="ECO:0000313" key="4">
    <source>
        <dbReference type="Proteomes" id="UP000777438"/>
    </source>
</evidence>
<organism evidence="3 4">
    <name type="scientific">Thelonectria olida</name>
    <dbReference type="NCBI Taxonomy" id="1576542"/>
    <lineage>
        <taxon>Eukaryota</taxon>
        <taxon>Fungi</taxon>
        <taxon>Dikarya</taxon>
        <taxon>Ascomycota</taxon>
        <taxon>Pezizomycotina</taxon>
        <taxon>Sordariomycetes</taxon>
        <taxon>Hypocreomycetidae</taxon>
        <taxon>Hypocreales</taxon>
        <taxon>Nectriaceae</taxon>
        <taxon>Thelonectria</taxon>
    </lineage>
</organism>
<feature type="region of interest" description="Disordered" evidence="1">
    <location>
        <begin position="92"/>
        <end position="116"/>
    </location>
</feature>
<dbReference type="SUPFAM" id="SSF50978">
    <property type="entry name" value="WD40 repeat-like"/>
    <property type="match status" value="1"/>
</dbReference>
<dbReference type="InterPro" id="IPR036322">
    <property type="entry name" value="WD40_repeat_dom_sf"/>
</dbReference>
<dbReference type="OrthoDB" id="1259151at2759"/>
<evidence type="ECO:0000313" key="3">
    <source>
        <dbReference type="EMBL" id="KAH6894255.1"/>
    </source>
</evidence>
<dbReference type="PROSITE" id="PS50181">
    <property type="entry name" value="FBOX"/>
    <property type="match status" value="1"/>
</dbReference>
<keyword evidence="4" id="KW-1185">Reference proteome</keyword>
<dbReference type="InterPro" id="IPR036047">
    <property type="entry name" value="F-box-like_dom_sf"/>
</dbReference>
<name>A0A9P8W9R9_9HYPO</name>
<gene>
    <name evidence="3" type="ORF">B0T10DRAFT_558405</name>
</gene>
<feature type="domain" description="F-box" evidence="2">
    <location>
        <begin position="3"/>
        <end position="57"/>
    </location>
</feature>
<dbReference type="InterPro" id="IPR001810">
    <property type="entry name" value="F-box_dom"/>
</dbReference>
<sequence length="628" mass="70127">MERPSLGNLPEELLLAIIEHLDTARDVAHLGALTKTTHSVVERDGWCAFIKTHFPSLNFPVNDQTKWSDVANRATYLHRCWERRGLFVDDFHENRPGRPNSRRRRQTRPFRPQGQSVSFRTVLDAKLSPNQQDEVLAAGVGEDLLIRMKPYSGKGKGKDLWKKIQGKDYGYKPGTGDVTAVSVIERHGMSCVIAGRANGDIQLLSAEDDLARAIQNLSLDAQAEQNRESNPMRKSPGQIAVSWTEWDPQSHLLASSKGSLLALHDLSTSEDDTLAPIANHDFFREHVPGEPSLVRGVKFMSKDVVAIALGGSRSPLCWGNILPTGIEFHDAMTKPSNHDGTTPAEFGASERTTVRAIEPVRGGGSNSLLLSAWDDGTYRLMDIRTPSPYDAFYRDGFLPNEGSGSLLVYGTERFITGGFHGTVAAMHFFDFRWPKTYYDSSTLPCSNHDAAQPFADAYHQKLKPLWTPKGSPSRCDYQAGTLCHWHGQSRLDYYRPDTTIRVLADTYDNIFSLTKASDLSESFYCGVGGGILEMNWRLHQDVPSYPRPSAPEGWYPDTFLDENKLALLETGVGLCESYDEDNLGTSAMPTVHIQRRRGALLPRDRYHRLDASFLIKPRHFGYDADTAK</sequence>
<proteinExistence type="predicted"/>
<reference evidence="3 4" key="1">
    <citation type="journal article" date="2021" name="Nat. Commun.">
        <title>Genetic determinants of endophytism in the Arabidopsis root mycobiome.</title>
        <authorList>
            <person name="Mesny F."/>
            <person name="Miyauchi S."/>
            <person name="Thiergart T."/>
            <person name="Pickel B."/>
            <person name="Atanasova L."/>
            <person name="Karlsson M."/>
            <person name="Huettel B."/>
            <person name="Barry K.W."/>
            <person name="Haridas S."/>
            <person name="Chen C."/>
            <person name="Bauer D."/>
            <person name="Andreopoulos W."/>
            <person name="Pangilinan J."/>
            <person name="LaButti K."/>
            <person name="Riley R."/>
            <person name="Lipzen A."/>
            <person name="Clum A."/>
            <person name="Drula E."/>
            <person name="Henrissat B."/>
            <person name="Kohler A."/>
            <person name="Grigoriev I.V."/>
            <person name="Martin F.M."/>
            <person name="Hacquard S."/>
        </authorList>
    </citation>
    <scope>NUCLEOTIDE SEQUENCE [LARGE SCALE GENOMIC DNA]</scope>
    <source>
        <strain evidence="3 4">MPI-CAGE-CH-0241</strain>
    </source>
</reference>
<evidence type="ECO:0000256" key="1">
    <source>
        <dbReference type="SAM" id="MobiDB-lite"/>
    </source>
</evidence>
<dbReference type="Gene3D" id="2.130.10.10">
    <property type="entry name" value="YVTN repeat-like/Quinoprotein amine dehydrogenase"/>
    <property type="match status" value="1"/>
</dbReference>
<dbReference type="SUPFAM" id="SSF81383">
    <property type="entry name" value="F-box domain"/>
    <property type="match status" value="1"/>
</dbReference>
<comment type="caution">
    <text evidence="3">The sequence shown here is derived from an EMBL/GenBank/DDBJ whole genome shotgun (WGS) entry which is preliminary data.</text>
</comment>
<dbReference type="Proteomes" id="UP000777438">
    <property type="component" value="Unassembled WGS sequence"/>
</dbReference>
<dbReference type="InterPro" id="IPR015943">
    <property type="entry name" value="WD40/YVTN_repeat-like_dom_sf"/>
</dbReference>
<accession>A0A9P8W9R9</accession>
<protein>
    <recommendedName>
        <fullName evidence="2">F-box domain-containing protein</fullName>
    </recommendedName>
</protein>
<dbReference type="AlphaFoldDB" id="A0A9P8W9R9"/>